<evidence type="ECO:0000256" key="1">
    <source>
        <dbReference type="ARBA" id="ARBA00022729"/>
    </source>
</evidence>
<feature type="domain" description="Solute-binding protein family 5" evidence="3">
    <location>
        <begin position="107"/>
        <end position="502"/>
    </location>
</feature>
<dbReference type="GO" id="GO:1904680">
    <property type="term" value="F:peptide transmembrane transporter activity"/>
    <property type="evidence" value="ECO:0007669"/>
    <property type="project" value="TreeGrafter"/>
</dbReference>
<dbReference type="CDD" id="cd08497">
    <property type="entry name" value="MbnE-like"/>
    <property type="match status" value="1"/>
</dbReference>
<name>A1SRP0_PSYIN</name>
<dbReference type="GO" id="GO:0042884">
    <property type="term" value="P:microcin transport"/>
    <property type="evidence" value="ECO:0007669"/>
    <property type="project" value="TreeGrafter"/>
</dbReference>
<evidence type="ECO:0000256" key="2">
    <source>
        <dbReference type="SAM" id="SignalP"/>
    </source>
</evidence>
<dbReference type="InterPro" id="IPR000914">
    <property type="entry name" value="SBP_5_dom"/>
</dbReference>
<feature type="chain" id="PRO_5002637800" evidence="2">
    <location>
        <begin position="28"/>
        <end position="606"/>
    </location>
</feature>
<dbReference type="SUPFAM" id="SSF53850">
    <property type="entry name" value="Periplasmic binding protein-like II"/>
    <property type="match status" value="1"/>
</dbReference>
<dbReference type="GO" id="GO:0030288">
    <property type="term" value="C:outer membrane-bounded periplasmic space"/>
    <property type="evidence" value="ECO:0007669"/>
    <property type="project" value="TreeGrafter"/>
</dbReference>
<dbReference type="EMBL" id="CP000510">
    <property type="protein sequence ID" value="ABM02155.1"/>
    <property type="molecule type" value="Genomic_DNA"/>
</dbReference>
<gene>
    <name evidence="4" type="ordered locus">Ping_0289</name>
</gene>
<dbReference type="Proteomes" id="UP000000639">
    <property type="component" value="Chromosome"/>
</dbReference>
<dbReference type="PIRSF" id="PIRSF002741">
    <property type="entry name" value="MppA"/>
    <property type="match status" value="1"/>
</dbReference>
<proteinExistence type="predicted"/>
<organism evidence="4 5">
    <name type="scientific">Psychromonas ingrahamii (strain DSM 17664 / CCUG 51855 / 37)</name>
    <dbReference type="NCBI Taxonomy" id="357804"/>
    <lineage>
        <taxon>Bacteria</taxon>
        <taxon>Pseudomonadati</taxon>
        <taxon>Pseudomonadota</taxon>
        <taxon>Gammaproteobacteria</taxon>
        <taxon>Alteromonadales</taxon>
        <taxon>Psychromonadaceae</taxon>
        <taxon>Psychromonas</taxon>
    </lineage>
</organism>
<dbReference type="Pfam" id="PF00496">
    <property type="entry name" value="SBP_bac_5"/>
    <property type="match status" value="1"/>
</dbReference>
<dbReference type="InterPro" id="IPR039424">
    <property type="entry name" value="SBP_5"/>
</dbReference>
<reference evidence="4 5" key="1">
    <citation type="submission" date="2007-01" db="EMBL/GenBank/DDBJ databases">
        <title>Complete sequence of Psychromonas ingrahamii 37.</title>
        <authorList>
            <consortium name="US DOE Joint Genome Institute"/>
            <person name="Copeland A."/>
            <person name="Lucas S."/>
            <person name="Lapidus A."/>
            <person name="Barry K."/>
            <person name="Detter J.C."/>
            <person name="Glavina del Rio T."/>
            <person name="Hammon N."/>
            <person name="Israni S."/>
            <person name="Dalin E."/>
            <person name="Tice H."/>
            <person name="Pitluck S."/>
            <person name="Thompson L.S."/>
            <person name="Brettin T."/>
            <person name="Bruce D."/>
            <person name="Han C."/>
            <person name="Tapia R."/>
            <person name="Schmutz J."/>
            <person name="Larimer F."/>
            <person name="Land M."/>
            <person name="Hauser L."/>
            <person name="Kyrpides N."/>
            <person name="Ivanova N."/>
            <person name="Staley J."/>
            <person name="Richardson P."/>
        </authorList>
    </citation>
    <scope>NUCLEOTIDE SEQUENCE [LARGE SCALE GENOMIC DNA]</scope>
    <source>
        <strain evidence="4 5">37</strain>
    </source>
</reference>
<sequence>MFRLSLFKFTRLLLFCYLSSCSSLLFASAWQHGLSMYGDFKYAPNFAHFQYVNPNAPKGGVFRQAAIGSFDSLNPFIVKGNAASGITMIYDTLLAQSRDEPFSSYGLIAEKVKVASDFTSVSFMINKKARFHDGKSIQASDVKFSFELLVEKGAPHYRSYYSGVKDVVVDNDQQVTFYFKEVGNRELSLIIGQLPILPEHFWADKDFSTSSLTIPLGSGPYQVESFDASKRITYKRVKDYWAKDLAVNKGLHNFDTMIFDYYRDDSVAFEAFKSGNFDYRLESSAKRWATGYVGENFDSGAIITSKIADKNPQGMQGFWFNLRKEKFKDVNVREAIALLFDFEWANKTLFYGAYSRINSFYSGSELSTQENISAAERAVLRPYKAQLPKAVFEPIKFLESSADGNVRGRLRKAVALLELAGYQLKDSKMQDKNGRQLSFEFLLYSKDFERVVHPFRRNLQRIGIKTSLRLVDVSQYINRLNNFDFDLVSLRKGQSISPGNEQSGHWGCDSMMEPGTANWSGVCHPVIDQLVTKLIMADTRKELVQTTKALDRVLLSQHFVIPQWYLPAYRIAYWNKFSRPNIAPIYDLGLSTWWSTQAENDQEESQ</sequence>
<protein>
    <submittedName>
        <fullName evidence="4">ABC transporter extracellular solute-binding protein, family 5</fullName>
    </submittedName>
</protein>
<evidence type="ECO:0000313" key="4">
    <source>
        <dbReference type="EMBL" id="ABM02155.1"/>
    </source>
</evidence>
<dbReference type="GO" id="GO:0015833">
    <property type="term" value="P:peptide transport"/>
    <property type="evidence" value="ECO:0007669"/>
    <property type="project" value="TreeGrafter"/>
</dbReference>
<dbReference type="KEGG" id="pin:Ping_0289"/>
<dbReference type="OrthoDB" id="9803988at2"/>
<dbReference type="PANTHER" id="PTHR30290">
    <property type="entry name" value="PERIPLASMIC BINDING COMPONENT OF ABC TRANSPORTER"/>
    <property type="match status" value="1"/>
</dbReference>
<evidence type="ECO:0000313" key="5">
    <source>
        <dbReference type="Proteomes" id="UP000000639"/>
    </source>
</evidence>
<accession>A1SRP0</accession>
<dbReference type="InterPro" id="IPR030678">
    <property type="entry name" value="Peptide/Ni-bd"/>
</dbReference>
<dbReference type="HOGENOM" id="CLU_023171_0_0_6"/>
<dbReference type="GO" id="GO:0043190">
    <property type="term" value="C:ATP-binding cassette (ABC) transporter complex"/>
    <property type="evidence" value="ECO:0007669"/>
    <property type="project" value="InterPro"/>
</dbReference>
<dbReference type="PANTHER" id="PTHR30290:SF64">
    <property type="entry name" value="ABC TRANSPORTER PERIPLASMIC BINDING PROTEIN"/>
    <property type="match status" value="1"/>
</dbReference>
<evidence type="ECO:0000259" key="3">
    <source>
        <dbReference type="Pfam" id="PF00496"/>
    </source>
</evidence>
<feature type="signal peptide" evidence="2">
    <location>
        <begin position="1"/>
        <end position="27"/>
    </location>
</feature>
<dbReference type="Gene3D" id="3.40.190.10">
    <property type="entry name" value="Periplasmic binding protein-like II"/>
    <property type="match status" value="1"/>
</dbReference>
<keyword evidence="5" id="KW-1185">Reference proteome</keyword>
<dbReference type="Gene3D" id="3.10.105.10">
    <property type="entry name" value="Dipeptide-binding Protein, Domain 3"/>
    <property type="match status" value="1"/>
</dbReference>
<dbReference type="eggNOG" id="COG4166">
    <property type="taxonomic scope" value="Bacteria"/>
</dbReference>
<dbReference type="AlphaFoldDB" id="A1SRP0"/>
<dbReference type="STRING" id="357804.Ping_0289"/>
<keyword evidence="1 2" id="KW-0732">Signal</keyword>